<evidence type="ECO:0008006" key="4">
    <source>
        <dbReference type="Google" id="ProtNLM"/>
    </source>
</evidence>
<feature type="signal peptide" evidence="1">
    <location>
        <begin position="1"/>
        <end position="16"/>
    </location>
</feature>
<proteinExistence type="predicted"/>
<sequence length="227" mass="25588">MQYIFILAAIAGAALAQDRPVVPQLDVAACSANVTTIAFDKSVPDRDPFPKTQVGLCYTDTSIMMNFTASNETSFHFDPTHSTNSDIWVYEVMGAFIHRGGDDPGTYSEFQVSPNNKIYASQVYNPSKTRRAGRPFDHMLLSDPFNDKIRARTELSPEKQRWVSRVEIPLALFNVDQGKAKGTAWRFNFFRTVTNRETWPHQQLGAWSVPKSANAHVTPYFGKIMFV</sequence>
<feature type="chain" id="PRO_5001770970" description="Carbohydrate-binding domain-containing protein" evidence="1">
    <location>
        <begin position="17"/>
        <end position="227"/>
    </location>
</feature>
<dbReference type="Proteomes" id="UP000028045">
    <property type="component" value="Unassembled WGS sequence"/>
</dbReference>
<dbReference type="AlphaFoldDB" id="A0A084AN63"/>
<name>A0A084AN63_STACB</name>
<dbReference type="CDD" id="cd09620">
    <property type="entry name" value="CBM9_like_3"/>
    <property type="match status" value="1"/>
</dbReference>
<evidence type="ECO:0000313" key="3">
    <source>
        <dbReference type="Proteomes" id="UP000028045"/>
    </source>
</evidence>
<evidence type="ECO:0000256" key="1">
    <source>
        <dbReference type="SAM" id="SignalP"/>
    </source>
</evidence>
<accession>A0A084AN63</accession>
<dbReference type="OrthoDB" id="61321at2759"/>
<keyword evidence="3" id="KW-1185">Reference proteome</keyword>
<keyword evidence="1" id="KW-0732">Signal</keyword>
<evidence type="ECO:0000313" key="2">
    <source>
        <dbReference type="EMBL" id="KEY66742.1"/>
    </source>
</evidence>
<dbReference type="Gene3D" id="2.60.40.1190">
    <property type="match status" value="1"/>
</dbReference>
<protein>
    <recommendedName>
        <fullName evidence="4">Carbohydrate-binding domain-containing protein</fullName>
    </recommendedName>
</protein>
<gene>
    <name evidence="2" type="ORF">S7711_06788</name>
</gene>
<reference evidence="2 3" key="1">
    <citation type="journal article" date="2014" name="BMC Genomics">
        <title>Comparative genome sequencing reveals chemotype-specific gene clusters in the toxigenic black mold Stachybotrys.</title>
        <authorList>
            <person name="Semeiks J."/>
            <person name="Borek D."/>
            <person name="Otwinowski Z."/>
            <person name="Grishin N.V."/>
        </authorList>
    </citation>
    <scope>NUCLEOTIDE SEQUENCE [LARGE SCALE GENOMIC DNA]</scope>
    <source>
        <strain evidence="3">CBS 109288 / IBT 7711</strain>
    </source>
</reference>
<dbReference type="HOGENOM" id="CLU_083103_0_0_1"/>
<dbReference type="SUPFAM" id="SSF49344">
    <property type="entry name" value="CBD9-like"/>
    <property type="match status" value="1"/>
</dbReference>
<dbReference type="EMBL" id="KL648647">
    <property type="protein sequence ID" value="KEY66742.1"/>
    <property type="molecule type" value="Genomic_DNA"/>
</dbReference>
<organism evidence="2 3">
    <name type="scientific">Stachybotrys chartarum (strain CBS 109288 / IBT 7711)</name>
    <name type="common">Toxic black mold</name>
    <name type="synonym">Stilbospora chartarum</name>
    <dbReference type="NCBI Taxonomy" id="1280523"/>
    <lineage>
        <taxon>Eukaryota</taxon>
        <taxon>Fungi</taxon>
        <taxon>Dikarya</taxon>
        <taxon>Ascomycota</taxon>
        <taxon>Pezizomycotina</taxon>
        <taxon>Sordariomycetes</taxon>
        <taxon>Hypocreomycetidae</taxon>
        <taxon>Hypocreales</taxon>
        <taxon>Stachybotryaceae</taxon>
        <taxon>Stachybotrys</taxon>
    </lineage>
</organism>